<dbReference type="KEGG" id="dmm:dnm_045620"/>
<protein>
    <submittedName>
        <fullName evidence="2">Uncharacterized protein</fullName>
    </submittedName>
</protein>
<gene>
    <name evidence="2" type="ORF">dnm_045620</name>
</gene>
<reference evidence="2" key="1">
    <citation type="journal article" date="2021" name="Microb. Physiol.">
        <title>Proteogenomic Insights into the Physiology of Marine, Sulfate-Reducing, Filamentous Desulfonema limicola and Desulfonema magnum.</title>
        <authorList>
            <person name="Schnaars V."/>
            <person name="Wohlbrand L."/>
            <person name="Scheve S."/>
            <person name="Hinrichs C."/>
            <person name="Reinhardt R."/>
            <person name="Rabus R."/>
        </authorList>
    </citation>
    <scope>NUCLEOTIDE SEQUENCE</scope>
    <source>
        <strain evidence="2">4be13</strain>
    </source>
</reference>
<name>A0A975BN00_9BACT</name>
<sequence length="71" mass="7657">MKKAGFLPRTNINNLKKPGFSLSGEATGSVKKAGFLLRTNINNLKKPGFSLSGEGTESVKKSRVSSPDKYQ</sequence>
<evidence type="ECO:0000313" key="3">
    <source>
        <dbReference type="Proteomes" id="UP000663722"/>
    </source>
</evidence>
<proteinExistence type="predicted"/>
<dbReference type="Proteomes" id="UP000663722">
    <property type="component" value="Chromosome"/>
</dbReference>
<organism evidence="2 3">
    <name type="scientific">Desulfonema magnum</name>
    <dbReference type="NCBI Taxonomy" id="45655"/>
    <lineage>
        <taxon>Bacteria</taxon>
        <taxon>Pseudomonadati</taxon>
        <taxon>Thermodesulfobacteriota</taxon>
        <taxon>Desulfobacteria</taxon>
        <taxon>Desulfobacterales</taxon>
        <taxon>Desulfococcaceae</taxon>
        <taxon>Desulfonema</taxon>
    </lineage>
</organism>
<dbReference type="EMBL" id="CP061800">
    <property type="protein sequence ID" value="QTA88516.1"/>
    <property type="molecule type" value="Genomic_DNA"/>
</dbReference>
<keyword evidence="3" id="KW-1185">Reference proteome</keyword>
<dbReference type="AlphaFoldDB" id="A0A975BN00"/>
<feature type="region of interest" description="Disordered" evidence="1">
    <location>
        <begin position="47"/>
        <end position="71"/>
    </location>
</feature>
<evidence type="ECO:0000256" key="1">
    <source>
        <dbReference type="SAM" id="MobiDB-lite"/>
    </source>
</evidence>
<accession>A0A975BN00</accession>
<evidence type="ECO:0000313" key="2">
    <source>
        <dbReference type="EMBL" id="QTA88516.1"/>
    </source>
</evidence>